<keyword evidence="4" id="KW-1185">Reference proteome</keyword>
<sequence>MFETDGWSTSYGVGPIMADRILARGGNPLLFYGESGFAMYIGTAPIEISSADKDRHRLSRSKPASPGMGDAARQRCRHDPHSNG</sequence>
<evidence type="ECO:0000256" key="1">
    <source>
        <dbReference type="SAM" id="MobiDB-lite"/>
    </source>
</evidence>
<dbReference type="Proteomes" id="UP000286208">
    <property type="component" value="Unassembled WGS sequence"/>
</dbReference>
<organism evidence="3 4">
    <name type="scientific">Prescottella agglutinans</name>
    <dbReference type="NCBI Taxonomy" id="1644129"/>
    <lineage>
        <taxon>Bacteria</taxon>
        <taxon>Bacillati</taxon>
        <taxon>Actinomycetota</taxon>
        <taxon>Actinomycetes</taxon>
        <taxon>Mycobacteriales</taxon>
        <taxon>Nocardiaceae</taxon>
        <taxon>Prescottella</taxon>
    </lineage>
</organism>
<dbReference type="EMBL" id="RKLP01000008">
    <property type="protein sequence ID" value="RVW08499.1"/>
    <property type="molecule type" value="Genomic_DNA"/>
</dbReference>
<evidence type="ECO:0000313" key="4">
    <source>
        <dbReference type="Proteomes" id="UP000286208"/>
    </source>
</evidence>
<protein>
    <recommendedName>
        <fullName evidence="2">Transposase IS116/IS110/IS902 C-terminal domain-containing protein</fullName>
    </recommendedName>
</protein>
<feature type="region of interest" description="Disordered" evidence="1">
    <location>
        <begin position="51"/>
        <end position="84"/>
    </location>
</feature>
<dbReference type="GO" id="GO:0004803">
    <property type="term" value="F:transposase activity"/>
    <property type="evidence" value="ECO:0007669"/>
    <property type="project" value="InterPro"/>
</dbReference>
<evidence type="ECO:0000313" key="3">
    <source>
        <dbReference type="EMBL" id="RVW08499.1"/>
    </source>
</evidence>
<reference evidence="3 4" key="1">
    <citation type="submission" date="2018-11" db="EMBL/GenBank/DDBJ databases">
        <title>Rhodococcus spongicola sp. nov. and Rhodococcus xishaensis sp. nov. from marine sponges.</title>
        <authorList>
            <person name="Li L."/>
            <person name="Lin H.W."/>
        </authorList>
    </citation>
    <scope>NUCLEOTIDE SEQUENCE [LARGE SCALE GENOMIC DNA]</scope>
    <source>
        <strain evidence="3 4">CCTCC AB2014297</strain>
    </source>
</reference>
<evidence type="ECO:0000259" key="2">
    <source>
        <dbReference type="Pfam" id="PF02371"/>
    </source>
</evidence>
<feature type="domain" description="Transposase IS116/IS110/IS902 C-terminal" evidence="2">
    <location>
        <begin position="10"/>
        <end position="80"/>
    </location>
</feature>
<dbReference type="GO" id="GO:0006313">
    <property type="term" value="P:DNA transposition"/>
    <property type="evidence" value="ECO:0007669"/>
    <property type="project" value="InterPro"/>
</dbReference>
<dbReference type="InterPro" id="IPR003346">
    <property type="entry name" value="Transposase_20"/>
</dbReference>
<comment type="caution">
    <text evidence="3">The sequence shown here is derived from an EMBL/GenBank/DDBJ whole genome shotgun (WGS) entry which is preliminary data.</text>
</comment>
<name>A0A3S3BSX7_9NOCA</name>
<dbReference type="AlphaFoldDB" id="A0A3S3BSX7"/>
<dbReference type="Pfam" id="PF02371">
    <property type="entry name" value="Transposase_20"/>
    <property type="match status" value="1"/>
</dbReference>
<accession>A0A3S3BSX7</accession>
<dbReference type="GO" id="GO:0003677">
    <property type="term" value="F:DNA binding"/>
    <property type="evidence" value="ECO:0007669"/>
    <property type="project" value="InterPro"/>
</dbReference>
<proteinExistence type="predicted"/>
<gene>
    <name evidence="3" type="ORF">EGT67_16420</name>
</gene>